<organism evidence="7 8">
    <name type="scientific">Gordonibacter massiliensis</name>
    <name type="common">ex Traore et al. 2017</name>
    <dbReference type="NCBI Taxonomy" id="1841863"/>
    <lineage>
        <taxon>Bacteria</taxon>
        <taxon>Bacillati</taxon>
        <taxon>Actinomycetota</taxon>
        <taxon>Coriobacteriia</taxon>
        <taxon>Eggerthellales</taxon>
        <taxon>Eggerthellaceae</taxon>
        <taxon>Gordonibacter</taxon>
    </lineage>
</organism>
<keyword evidence="3" id="KW-0479">Metal-binding</keyword>
<evidence type="ECO:0000256" key="5">
    <source>
        <dbReference type="ARBA" id="ARBA00023014"/>
    </source>
</evidence>
<dbReference type="GO" id="GO:0046872">
    <property type="term" value="F:metal ion binding"/>
    <property type="evidence" value="ECO:0007669"/>
    <property type="project" value="UniProtKB-KW"/>
</dbReference>
<accession>A0A842JK81</accession>
<dbReference type="CDD" id="cd01335">
    <property type="entry name" value="Radical_SAM"/>
    <property type="match status" value="1"/>
</dbReference>
<evidence type="ECO:0000256" key="2">
    <source>
        <dbReference type="ARBA" id="ARBA00022691"/>
    </source>
</evidence>
<evidence type="ECO:0000256" key="1">
    <source>
        <dbReference type="ARBA" id="ARBA00001966"/>
    </source>
</evidence>
<keyword evidence="4" id="KW-0408">Iron</keyword>
<dbReference type="PANTHER" id="PTHR43409">
    <property type="entry name" value="ANAEROBIC MAGNESIUM-PROTOPORPHYRIN IX MONOMETHYL ESTER CYCLASE-RELATED"/>
    <property type="match status" value="1"/>
</dbReference>
<name>A0A842JK81_9ACTN</name>
<dbReference type="Pfam" id="PF04055">
    <property type="entry name" value="Radical_SAM"/>
    <property type="match status" value="1"/>
</dbReference>
<keyword evidence="8" id="KW-1185">Reference proteome</keyword>
<dbReference type="SFLD" id="SFLDS00029">
    <property type="entry name" value="Radical_SAM"/>
    <property type="match status" value="1"/>
</dbReference>
<evidence type="ECO:0000259" key="6">
    <source>
        <dbReference type="PROSITE" id="PS51918"/>
    </source>
</evidence>
<dbReference type="PANTHER" id="PTHR43409:SF4">
    <property type="entry name" value="RADICAL SAM SUPERFAMILY PROTEIN"/>
    <property type="match status" value="1"/>
</dbReference>
<dbReference type="InterPro" id="IPR013785">
    <property type="entry name" value="Aldolase_TIM"/>
</dbReference>
<dbReference type="RefSeq" id="WP_185905317.1">
    <property type="nucleotide sequence ID" value="NZ_JACMSE010000005.1"/>
</dbReference>
<comment type="caution">
    <text evidence="7">The sequence shown here is derived from an EMBL/GenBank/DDBJ whole genome shotgun (WGS) entry which is preliminary data.</text>
</comment>
<dbReference type="Gene3D" id="3.20.20.70">
    <property type="entry name" value="Aldolase class I"/>
    <property type="match status" value="1"/>
</dbReference>
<proteinExistence type="predicted"/>
<dbReference type="SFLD" id="SFLDG01082">
    <property type="entry name" value="B12-binding_domain_containing"/>
    <property type="match status" value="1"/>
</dbReference>
<dbReference type="InterPro" id="IPR006638">
    <property type="entry name" value="Elp3/MiaA/NifB-like_rSAM"/>
</dbReference>
<keyword evidence="2" id="KW-0949">S-adenosyl-L-methionine</keyword>
<keyword evidence="5" id="KW-0411">Iron-sulfur</keyword>
<sequence length="292" mass="32347">MHTPKHLRRPPHEYASVMLEVTKGCTHNKCLFCNLYQGVEFQPVPLEHVIEDLDEIASVERSPHRVLFVGGNPMGLPNARLVPLLELVREKLPSVSEVGGYLRTADVKLKSDADLAEMAAMGVTDVTLGTECGWDPALERMRKGHTAADILEQCPRLEAAGIKYSLFYLGGFAGAGKCEESARESAKVFSRLHPVRITIMTMTPYPGCKLREEVESGAFELAPESEVMRDVATFIANLSCDTLIVGSHDSNLFRIDGVLPRDREGIVATLEMRQRQTNDEALAPLRMRMLAM</sequence>
<dbReference type="InterPro" id="IPR058240">
    <property type="entry name" value="rSAM_sf"/>
</dbReference>
<dbReference type="Proteomes" id="UP000587396">
    <property type="component" value="Unassembled WGS sequence"/>
</dbReference>
<dbReference type="InterPro" id="IPR007197">
    <property type="entry name" value="rSAM"/>
</dbReference>
<dbReference type="AlphaFoldDB" id="A0A842JK81"/>
<dbReference type="SFLD" id="SFLDG01095">
    <property type="entry name" value="Uncharacterised_Radical_SAM_Su"/>
    <property type="match status" value="1"/>
</dbReference>
<evidence type="ECO:0000313" key="7">
    <source>
        <dbReference type="EMBL" id="MBC2889510.1"/>
    </source>
</evidence>
<dbReference type="SMART" id="SM00729">
    <property type="entry name" value="Elp3"/>
    <property type="match status" value="1"/>
</dbReference>
<comment type="cofactor">
    <cofactor evidence="1">
        <name>[4Fe-4S] cluster</name>
        <dbReference type="ChEBI" id="CHEBI:49883"/>
    </cofactor>
</comment>
<dbReference type="PROSITE" id="PS51918">
    <property type="entry name" value="RADICAL_SAM"/>
    <property type="match status" value="1"/>
</dbReference>
<dbReference type="SUPFAM" id="SSF102114">
    <property type="entry name" value="Radical SAM enzymes"/>
    <property type="match status" value="1"/>
</dbReference>
<evidence type="ECO:0000256" key="4">
    <source>
        <dbReference type="ARBA" id="ARBA00023004"/>
    </source>
</evidence>
<evidence type="ECO:0000313" key="8">
    <source>
        <dbReference type="Proteomes" id="UP000587396"/>
    </source>
</evidence>
<dbReference type="InterPro" id="IPR051198">
    <property type="entry name" value="BchE-like"/>
</dbReference>
<gene>
    <name evidence="7" type="ORF">H7313_09150</name>
</gene>
<evidence type="ECO:0000256" key="3">
    <source>
        <dbReference type="ARBA" id="ARBA00022723"/>
    </source>
</evidence>
<protein>
    <submittedName>
        <fullName evidence="7">Radical SAM protein</fullName>
    </submittedName>
</protein>
<dbReference type="GO" id="GO:0051536">
    <property type="term" value="F:iron-sulfur cluster binding"/>
    <property type="evidence" value="ECO:0007669"/>
    <property type="project" value="UniProtKB-KW"/>
</dbReference>
<dbReference type="GO" id="GO:0003824">
    <property type="term" value="F:catalytic activity"/>
    <property type="evidence" value="ECO:0007669"/>
    <property type="project" value="InterPro"/>
</dbReference>
<dbReference type="EMBL" id="JACMSE010000005">
    <property type="protein sequence ID" value="MBC2889510.1"/>
    <property type="molecule type" value="Genomic_DNA"/>
</dbReference>
<reference evidence="7 8" key="1">
    <citation type="submission" date="2020-08" db="EMBL/GenBank/DDBJ databases">
        <authorList>
            <person name="Liu C."/>
            <person name="Sun Q."/>
        </authorList>
    </citation>
    <scope>NUCLEOTIDE SEQUENCE [LARGE SCALE GENOMIC DNA]</scope>
    <source>
        <strain evidence="7 8">N22</strain>
    </source>
</reference>
<feature type="domain" description="Radical SAM core" evidence="6">
    <location>
        <begin position="9"/>
        <end position="241"/>
    </location>
</feature>